<evidence type="ECO:0000259" key="1">
    <source>
        <dbReference type="Pfam" id="PF09084"/>
    </source>
</evidence>
<protein>
    <recommendedName>
        <fullName evidence="1">SsuA/THI5-like domain-containing protein</fullName>
    </recommendedName>
</protein>
<dbReference type="Pfam" id="PF09084">
    <property type="entry name" value="NMT1"/>
    <property type="match status" value="1"/>
</dbReference>
<organism evidence="2 3">
    <name type="scientific">Sphingobium baderi LL03</name>
    <dbReference type="NCBI Taxonomy" id="1114964"/>
    <lineage>
        <taxon>Bacteria</taxon>
        <taxon>Pseudomonadati</taxon>
        <taxon>Pseudomonadota</taxon>
        <taxon>Alphaproteobacteria</taxon>
        <taxon>Sphingomonadales</taxon>
        <taxon>Sphingomonadaceae</taxon>
        <taxon>Sphingobium</taxon>
    </lineage>
</organism>
<proteinExistence type="predicted"/>
<gene>
    <name evidence="2" type="ORF">L485_09765</name>
</gene>
<keyword evidence="3" id="KW-1185">Reference proteome</keyword>
<feature type="domain" description="SsuA/THI5-like" evidence="1">
    <location>
        <begin position="104"/>
        <end position="292"/>
    </location>
</feature>
<comment type="caution">
    <text evidence="2">The sequence shown here is derived from an EMBL/GenBank/DDBJ whole genome shotgun (WGS) entry which is preliminary data.</text>
</comment>
<dbReference type="Gene3D" id="3.40.190.270">
    <property type="match status" value="1"/>
</dbReference>
<evidence type="ECO:0000313" key="3">
    <source>
        <dbReference type="Proteomes" id="UP000015524"/>
    </source>
</evidence>
<reference evidence="2 3" key="1">
    <citation type="journal article" date="2013" name="Genome Announc.">
        <title>Draft Genome Sequence of a Hexachlorocyclohexane-Degrading Bacterium, Sphingobium baderi Strain LL03T.</title>
        <authorList>
            <person name="Kaur J."/>
            <person name="Verma H."/>
            <person name="Tripathi C."/>
            <person name="Khurana J.P."/>
            <person name="Lal R."/>
        </authorList>
    </citation>
    <scope>NUCLEOTIDE SEQUENCE [LARGE SCALE GENOMIC DNA]</scope>
    <source>
        <strain evidence="2 3">LL03</strain>
    </source>
</reference>
<dbReference type="PATRIC" id="fig|1114964.3.peg.1905"/>
<dbReference type="PANTHER" id="PTHR30024">
    <property type="entry name" value="ALIPHATIC SULFONATES-BINDING PROTEIN-RELATED"/>
    <property type="match status" value="1"/>
</dbReference>
<dbReference type="eggNOG" id="COG0715">
    <property type="taxonomic scope" value="Bacteria"/>
</dbReference>
<dbReference type="Gene3D" id="3.40.190.10">
    <property type="entry name" value="Periplasmic binding protein-like II"/>
    <property type="match status" value="1"/>
</dbReference>
<name>T0GDS8_9SPHN</name>
<accession>T0GDS8</accession>
<evidence type="ECO:0000313" key="2">
    <source>
        <dbReference type="EMBL" id="EQB01911.1"/>
    </source>
</evidence>
<dbReference type="PANTHER" id="PTHR30024:SF21">
    <property type="entry name" value="ABC TRANSPORTER SUBSTRATE-BINDING PROTEIN"/>
    <property type="match status" value="1"/>
</dbReference>
<dbReference type="AlphaFoldDB" id="T0GDS8"/>
<dbReference type="InterPro" id="IPR015168">
    <property type="entry name" value="SsuA/THI5"/>
</dbReference>
<dbReference type="SUPFAM" id="SSF53850">
    <property type="entry name" value="Periplasmic binding protein-like II"/>
    <property type="match status" value="1"/>
</dbReference>
<dbReference type="EMBL" id="ATIB01000054">
    <property type="protein sequence ID" value="EQB01911.1"/>
    <property type="molecule type" value="Genomic_DNA"/>
</dbReference>
<dbReference type="Proteomes" id="UP000015524">
    <property type="component" value="Unassembled WGS sequence"/>
</dbReference>
<sequence>MALDIWWVWAGAAMPEADRCLEVRMPNRDERPGASVVPNNLWVTRCPIPAASGIACAKGWMAEAFVRDGIAIKRVLEQGLNLVESDPENQARHLFREGGNIQALAARALGAATRVIGLTWIDERQAIMVRPDTPLLHPAGLKGLRFALPGYARSRGESIARGMALHGIKSALALGGLTLDDVQLTEIPAPPVERASVEGMRRLWLGLEWLAAGRVDAVYVKGAAGAEAAQRLGLDIGIDLDAYPSRLARVNNGTPRPIIVHQHMIDHHPELVERFLEQSLRAADWAANNPVELKSILSGETLAGVEGVDAAYRNNFHRALHPDLSDDRVEMLKIQANFLWLHGFLESPVDVDGWICGGPLNAVLKRRAQCAPPVRPPL</sequence>